<dbReference type="GO" id="GO:0141148">
    <property type="term" value="F:enoyl-[acyl-carrier-protein] reductase (NADPH) activity"/>
    <property type="evidence" value="ECO:0007669"/>
    <property type="project" value="UniProtKB-EC"/>
</dbReference>
<dbReference type="Proteomes" id="UP000075604">
    <property type="component" value="Unassembled WGS sequence"/>
</dbReference>
<dbReference type="InterPro" id="IPR049551">
    <property type="entry name" value="PKS_DH_C"/>
</dbReference>
<dbReference type="Pfam" id="PF02801">
    <property type="entry name" value="Ketoacyl-synt_C"/>
    <property type="match status" value="1"/>
</dbReference>
<dbReference type="GO" id="GO:0019171">
    <property type="term" value="F:(3R)-hydroxyacyl-[acyl-carrier-protein] dehydratase activity"/>
    <property type="evidence" value="ECO:0007669"/>
    <property type="project" value="UniProtKB-EC"/>
</dbReference>
<comment type="catalytic activity">
    <reaction evidence="35">
        <text>(2E)-octenoyl-[ACP] + NADPH + H(+) = octanoyl-[ACP] + NADP(+)</text>
        <dbReference type="Rhea" id="RHEA:41848"/>
        <dbReference type="Rhea" id="RHEA-COMP:9635"/>
        <dbReference type="Rhea" id="RHEA-COMP:9636"/>
        <dbReference type="ChEBI" id="CHEBI:15378"/>
        <dbReference type="ChEBI" id="CHEBI:57783"/>
        <dbReference type="ChEBI" id="CHEBI:58349"/>
        <dbReference type="ChEBI" id="CHEBI:78462"/>
        <dbReference type="ChEBI" id="CHEBI:78463"/>
    </reaction>
    <physiologicalReaction direction="left-to-right" evidence="35">
        <dbReference type="Rhea" id="RHEA:41849"/>
    </physiologicalReaction>
</comment>
<feature type="active site" description="Proton acceptor; for dehydratase activity" evidence="52">
    <location>
        <position position="954"/>
    </location>
</feature>
<dbReference type="GO" id="GO:0004313">
    <property type="term" value="F:[acyl-carrier-protein] S-acetyltransferase activity"/>
    <property type="evidence" value="ECO:0007669"/>
    <property type="project" value="UniProtKB-EC"/>
</dbReference>
<comment type="catalytic activity">
    <reaction evidence="44">
        <text>(2E)-tetradecenoyl-[ACP] + NADPH + H(+) = tetradecanoyl-[ACP] + NADP(+)</text>
        <dbReference type="Rhea" id="RHEA:41896"/>
        <dbReference type="Rhea" id="RHEA-COMP:9647"/>
        <dbReference type="Rhea" id="RHEA-COMP:9648"/>
        <dbReference type="ChEBI" id="CHEBI:15378"/>
        <dbReference type="ChEBI" id="CHEBI:57783"/>
        <dbReference type="ChEBI" id="CHEBI:58349"/>
        <dbReference type="ChEBI" id="CHEBI:78475"/>
        <dbReference type="ChEBI" id="CHEBI:78477"/>
    </reaction>
    <physiologicalReaction direction="left-to-right" evidence="44">
        <dbReference type="Rhea" id="RHEA:41897"/>
    </physiologicalReaction>
</comment>
<evidence type="ECO:0000256" key="9">
    <source>
        <dbReference type="ARBA" id="ARBA00023268"/>
    </source>
</evidence>
<evidence type="ECO:0000256" key="18">
    <source>
        <dbReference type="ARBA" id="ARBA00023401"/>
    </source>
</evidence>
<comment type="caution">
    <text evidence="56">The sequence shown here is derived from an EMBL/GenBank/DDBJ whole genome shotgun (WGS) entry which is preliminary data.</text>
</comment>
<evidence type="ECO:0000256" key="36">
    <source>
        <dbReference type="ARBA" id="ARBA00048506"/>
    </source>
</evidence>
<comment type="catalytic activity">
    <reaction evidence="34">
        <text>tetradecanoyl-[ACP] + H2O = tetradecanoate + holo-[ACP] + H(+)</text>
        <dbReference type="Rhea" id="RHEA:30123"/>
        <dbReference type="Rhea" id="RHEA-COMP:9648"/>
        <dbReference type="Rhea" id="RHEA-COMP:9685"/>
        <dbReference type="ChEBI" id="CHEBI:15377"/>
        <dbReference type="ChEBI" id="CHEBI:15378"/>
        <dbReference type="ChEBI" id="CHEBI:30807"/>
        <dbReference type="ChEBI" id="CHEBI:64479"/>
        <dbReference type="ChEBI" id="CHEBI:78477"/>
        <dbReference type="EC" id="3.1.2.14"/>
    </reaction>
    <physiologicalReaction direction="left-to-right" evidence="34">
        <dbReference type="Rhea" id="RHEA:30124"/>
    </physiologicalReaction>
</comment>
<evidence type="ECO:0000256" key="43">
    <source>
        <dbReference type="ARBA" id="ARBA00049109"/>
    </source>
</evidence>
<comment type="catalytic activity">
    <reaction evidence="47">
        <text>3-oxooctanoyl-[ACP] + NADPH + H(+) = (3R)-hydroxyoctanoyl-[ACP] + NADP(+)</text>
        <dbReference type="Rhea" id="RHEA:41840"/>
        <dbReference type="Rhea" id="RHEA-COMP:9633"/>
        <dbReference type="Rhea" id="RHEA-COMP:9634"/>
        <dbReference type="ChEBI" id="CHEBI:15378"/>
        <dbReference type="ChEBI" id="CHEBI:57783"/>
        <dbReference type="ChEBI" id="CHEBI:58349"/>
        <dbReference type="ChEBI" id="CHEBI:78460"/>
        <dbReference type="ChEBI" id="CHEBI:78461"/>
    </reaction>
    <physiologicalReaction direction="left-to-right" evidence="47">
        <dbReference type="Rhea" id="RHEA:41841"/>
    </physiologicalReaction>
</comment>
<evidence type="ECO:0000256" key="46">
    <source>
        <dbReference type="ARBA" id="ARBA00049414"/>
    </source>
</evidence>
<comment type="catalytic activity">
    <reaction evidence="26">
        <text>(2E)-butenoyl-[ACP] + NADPH + H(+) = butanoyl-[ACP] + NADP(+)</text>
        <dbReference type="Rhea" id="RHEA:41812"/>
        <dbReference type="Rhea" id="RHEA-COMP:9627"/>
        <dbReference type="Rhea" id="RHEA-COMP:9628"/>
        <dbReference type="ChEBI" id="CHEBI:15378"/>
        <dbReference type="ChEBI" id="CHEBI:57783"/>
        <dbReference type="ChEBI" id="CHEBI:58349"/>
        <dbReference type="ChEBI" id="CHEBI:78453"/>
        <dbReference type="ChEBI" id="CHEBI:78454"/>
    </reaction>
    <physiologicalReaction direction="left-to-right" evidence="26">
        <dbReference type="Rhea" id="RHEA:41813"/>
    </physiologicalReaction>
</comment>
<dbReference type="InterPro" id="IPR009081">
    <property type="entry name" value="PP-bd_ACP"/>
</dbReference>
<evidence type="ECO:0000256" key="21">
    <source>
        <dbReference type="ARBA" id="ARBA00047300"/>
    </source>
</evidence>
<evidence type="ECO:0000256" key="45">
    <source>
        <dbReference type="ARBA" id="ARBA00049263"/>
    </source>
</evidence>
<dbReference type="InterPro" id="IPR014043">
    <property type="entry name" value="Acyl_transferase_dom"/>
</dbReference>
<dbReference type="SMART" id="SM00823">
    <property type="entry name" value="PKS_PP"/>
    <property type="match status" value="1"/>
</dbReference>
<dbReference type="CDD" id="cd00833">
    <property type="entry name" value="PKS"/>
    <property type="match status" value="1"/>
</dbReference>
<dbReference type="Pfam" id="PF21089">
    <property type="entry name" value="PKS_DH_N"/>
    <property type="match status" value="1"/>
</dbReference>
<dbReference type="GO" id="GO:0071770">
    <property type="term" value="P:DIM/DIP cell wall layer assembly"/>
    <property type="evidence" value="ECO:0007669"/>
    <property type="project" value="TreeGrafter"/>
</dbReference>
<dbReference type="Gene3D" id="3.40.50.1820">
    <property type="entry name" value="alpha/beta hydrolase"/>
    <property type="match status" value="1"/>
</dbReference>
<dbReference type="GO" id="GO:0005886">
    <property type="term" value="C:plasma membrane"/>
    <property type="evidence" value="ECO:0007669"/>
    <property type="project" value="TreeGrafter"/>
</dbReference>
<evidence type="ECO:0000256" key="25">
    <source>
        <dbReference type="ARBA" id="ARBA00047451"/>
    </source>
</evidence>
<comment type="catalytic activity">
    <reaction evidence="25">
        <text>tetradecanoyl-[ACP] + malonyl-[ACP] + H(+) = 3-oxohexadecanoyl-[ACP] + holo-[ACP] + CO2</text>
        <dbReference type="Rhea" id="RHEA:41900"/>
        <dbReference type="Rhea" id="RHEA-COMP:9623"/>
        <dbReference type="Rhea" id="RHEA-COMP:9648"/>
        <dbReference type="Rhea" id="RHEA-COMP:9649"/>
        <dbReference type="Rhea" id="RHEA-COMP:9685"/>
        <dbReference type="ChEBI" id="CHEBI:15378"/>
        <dbReference type="ChEBI" id="CHEBI:16526"/>
        <dbReference type="ChEBI" id="CHEBI:64479"/>
        <dbReference type="ChEBI" id="CHEBI:78449"/>
        <dbReference type="ChEBI" id="CHEBI:78477"/>
        <dbReference type="ChEBI" id="CHEBI:78478"/>
    </reaction>
    <physiologicalReaction direction="left-to-right" evidence="25">
        <dbReference type="Rhea" id="RHEA:41901"/>
    </physiologicalReaction>
</comment>
<evidence type="ECO:0000256" key="3">
    <source>
        <dbReference type="ARBA" id="ARBA00022553"/>
    </source>
</evidence>
<comment type="catalytic activity">
    <reaction evidence="42">
        <text>(2E)-octadecenoyl-[ACP] + NADPH + H(+) = octadecanoyl-[ACP] + NADP(+)</text>
        <dbReference type="Rhea" id="RHEA:41928"/>
        <dbReference type="Rhea" id="RHEA-COMP:9655"/>
        <dbReference type="Rhea" id="RHEA-COMP:9656"/>
        <dbReference type="ChEBI" id="CHEBI:15378"/>
        <dbReference type="ChEBI" id="CHEBI:57783"/>
        <dbReference type="ChEBI" id="CHEBI:58349"/>
        <dbReference type="ChEBI" id="CHEBI:78489"/>
        <dbReference type="ChEBI" id="CHEBI:78495"/>
    </reaction>
    <physiologicalReaction direction="left-to-right" evidence="42">
        <dbReference type="Rhea" id="RHEA:41929"/>
    </physiologicalReaction>
</comment>
<dbReference type="SMART" id="SM00827">
    <property type="entry name" value="PKS_AT"/>
    <property type="match status" value="1"/>
</dbReference>
<evidence type="ECO:0000256" key="35">
    <source>
        <dbReference type="ARBA" id="ARBA00048420"/>
    </source>
</evidence>
<proteinExistence type="predicted"/>
<evidence type="ECO:0000256" key="15">
    <source>
        <dbReference type="ARBA" id="ARBA00023394"/>
    </source>
</evidence>
<evidence type="ECO:0000256" key="22">
    <source>
        <dbReference type="ARBA" id="ARBA00047394"/>
    </source>
</evidence>
<dbReference type="SUPFAM" id="SSF53474">
    <property type="entry name" value="alpha/beta-Hydrolases"/>
    <property type="match status" value="1"/>
</dbReference>
<dbReference type="InterPro" id="IPR013968">
    <property type="entry name" value="PKS_KR"/>
</dbReference>
<dbReference type="InterPro" id="IPR049900">
    <property type="entry name" value="PKS_mFAS_DH"/>
</dbReference>
<evidence type="ECO:0000256" key="42">
    <source>
        <dbReference type="ARBA" id="ARBA00049019"/>
    </source>
</evidence>
<dbReference type="Gene3D" id="3.40.50.720">
    <property type="entry name" value="NAD(P)-binding Rossmann-like Domain"/>
    <property type="match status" value="3"/>
</dbReference>
<dbReference type="FunFam" id="3.40.366.10:FF:000002">
    <property type="entry name" value="Probable polyketide synthase 2"/>
    <property type="match status" value="1"/>
</dbReference>
<feature type="region of interest" description="C-terminal hotdog fold" evidence="52">
    <location>
        <begin position="1063"/>
        <end position="1208"/>
    </location>
</feature>
<keyword evidence="3" id="KW-0597">Phosphoprotein</keyword>
<dbReference type="Pfam" id="PF08659">
    <property type="entry name" value="KR"/>
    <property type="match status" value="1"/>
</dbReference>
<comment type="catalytic activity">
    <reaction evidence="30">
        <text>3-oxobutanoyl-[ACP] + NADPH + H(+) = (3R)-hydroxybutanoyl-[ACP] + NADP(+)</text>
        <dbReference type="Rhea" id="RHEA:41804"/>
        <dbReference type="Rhea" id="RHEA-COMP:9625"/>
        <dbReference type="Rhea" id="RHEA-COMP:9626"/>
        <dbReference type="ChEBI" id="CHEBI:15378"/>
        <dbReference type="ChEBI" id="CHEBI:57783"/>
        <dbReference type="ChEBI" id="CHEBI:58349"/>
        <dbReference type="ChEBI" id="CHEBI:78450"/>
        <dbReference type="ChEBI" id="CHEBI:78451"/>
    </reaction>
    <physiologicalReaction direction="left-to-right" evidence="30">
        <dbReference type="Rhea" id="RHEA:41805"/>
    </physiologicalReaction>
</comment>
<dbReference type="InterPro" id="IPR036736">
    <property type="entry name" value="ACP-like_sf"/>
</dbReference>
<comment type="catalytic activity">
    <reaction evidence="39">
        <text>holo-[ACP] + acetyl-CoA = acetyl-[ACP] + CoA</text>
        <dbReference type="Rhea" id="RHEA:41788"/>
        <dbReference type="Rhea" id="RHEA-COMP:9621"/>
        <dbReference type="Rhea" id="RHEA-COMP:9685"/>
        <dbReference type="ChEBI" id="CHEBI:57287"/>
        <dbReference type="ChEBI" id="CHEBI:57288"/>
        <dbReference type="ChEBI" id="CHEBI:64479"/>
        <dbReference type="ChEBI" id="CHEBI:78446"/>
        <dbReference type="EC" id="2.3.1.38"/>
    </reaction>
    <physiologicalReaction direction="left-to-right" evidence="39">
        <dbReference type="Rhea" id="RHEA:41789"/>
    </physiologicalReaction>
</comment>
<dbReference type="Pfam" id="PF00550">
    <property type="entry name" value="PP-binding"/>
    <property type="match status" value="1"/>
</dbReference>
<comment type="catalytic activity">
    <reaction evidence="27">
        <text>dodecanoyl-[ACP] + malonyl-[ACP] + H(+) = 3-oxotetradecanoyl-[ACP] + holo-[ACP] + CO2</text>
        <dbReference type="Rhea" id="RHEA:41884"/>
        <dbReference type="Rhea" id="RHEA-COMP:9623"/>
        <dbReference type="Rhea" id="RHEA-COMP:9644"/>
        <dbReference type="Rhea" id="RHEA-COMP:9645"/>
        <dbReference type="Rhea" id="RHEA-COMP:9685"/>
        <dbReference type="ChEBI" id="CHEBI:15378"/>
        <dbReference type="ChEBI" id="CHEBI:16526"/>
        <dbReference type="ChEBI" id="CHEBI:64479"/>
        <dbReference type="ChEBI" id="CHEBI:65264"/>
        <dbReference type="ChEBI" id="CHEBI:78449"/>
        <dbReference type="ChEBI" id="CHEBI:78473"/>
    </reaction>
    <physiologicalReaction direction="left-to-right" evidence="27">
        <dbReference type="Rhea" id="RHEA:41885"/>
    </physiologicalReaction>
</comment>
<evidence type="ECO:0000256" key="5">
    <source>
        <dbReference type="ARBA" id="ARBA00022799"/>
    </source>
</evidence>
<comment type="catalytic activity">
    <reaction evidence="11">
        <text>(3R)-hydroxyoctanoyl-[ACP] = (2E)-octenoyl-[ACP] + H2O</text>
        <dbReference type="Rhea" id="RHEA:41844"/>
        <dbReference type="Rhea" id="RHEA-COMP:9634"/>
        <dbReference type="Rhea" id="RHEA-COMP:9635"/>
        <dbReference type="ChEBI" id="CHEBI:15377"/>
        <dbReference type="ChEBI" id="CHEBI:78461"/>
        <dbReference type="ChEBI" id="CHEBI:78462"/>
    </reaction>
    <physiologicalReaction direction="left-to-right" evidence="11">
        <dbReference type="Rhea" id="RHEA:41845"/>
    </physiologicalReaction>
</comment>
<comment type="catalytic activity">
    <reaction evidence="15">
        <text>a (3R)-hydroxyacyl-[ACP] = a (2E)-enoyl-[ACP] + H2O</text>
        <dbReference type="Rhea" id="RHEA:13097"/>
        <dbReference type="Rhea" id="RHEA-COMP:9925"/>
        <dbReference type="Rhea" id="RHEA-COMP:9945"/>
        <dbReference type="ChEBI" id="CHEBI:15377"/>
        <dbReference type="ChEBI" id="CHEBI:78784"/>
        <dbReference type="ChEBI" id="CHEBI:78827"/>
        <dbReference type="EC" id="4.2.1.59"/>
    </reaction>
    <physiologicalReaction direction="left-to-right" evidence="15">
        <dbReference type="Rhea" id="RHEA:13098"/>
    </physiologicalReaction>
</comment>
<comment type="catalytic activity">
    <reaction evidence="29">
        <text>(2E)-hexenoyl-[ACP] + NADPH + H(+) = hexanoyl-[ACP] + NADP(+)</text>
        <dbReference type="Rhea" id="RHEA:41832"/>
        <dbReference type="Rhea" id="RHEA-COMP:9631"/>
        <dbReference type="Rhea" id="RHEA-COMP:9632"/>
        <dbReference type="ChEBI" id="CHEBI:15378"/>
        <dbReference type="ChEBI" id="CHEBI:57783"/>
        <dbReference type="ChEBI" id="CHEBI:58349"/>
        <dbReference type="ChEBI" id="CHEBI:78458"/>
        <dbReference type="ChEBI" id="CHEBI:78459"/>
    </reaction>
    <physiologicalReaction direction="left-to-right" evidence="29">
        <dbReference type="Rhea" id="RHEA:41833"/>
    </physiologicalReaction>
</comment>
<gene>
    <name evidence="56" type="ORF">BE04_39630</name>
</gene>
<dbReference type="Pfam" id="PF00698">
    <property type="entry name" value="Acyl_transf_1"/>
    <property type="match status" value="1"/>
</dbReference>
<dbReference type="Gene3D" id="3.40.366.10">
    <property type="entry name" value="Malonyl-Coenzyme A Acyl Carrier Protein, domain 2"/>
    <property type="match status" value="1"/>
</dbReference>
<dbReference type="InterPro" id="IPR014030">
    <property type="entry name" value="Ketoacyl_synth_N"/>
</dbReference>
<dbReference type="Gene3D" id="3.10.129.110">
    <property type="entry name" value="Polyketide synthase dehydratase"/>
    <property type="match status" value="1"/>
</dbReference>
<evidence type="ECO:0000256" key="24">
    <source>
        <dbReference type="ARBA" id="ARBA00047440"/>
    </source>
</evidence>
<comment type="catalytic activity">
    <reaction evidence="48">
        <text>butanoyl-[ACP] + malonyl-[ACP] + H(+) = 3-oxohexanoyl-[ACP] + holo-[ACP] + CO2</text>
        <dbReference type="Rhea" id="RHEA:41820"/>
        <dbReference type="Rhea" id="RHEA-COMP:9623"/>
        <dbReference type="Rhea" id="RHEA-COMP:9628"/>
        <dbReference type="Rhea" id="RHEA-COMP:9629"/>
        <dbReference type="Rhea" id="RHEA-COMP:9685"/>
        <dbReference type="ChEBI" id="CHEBI:15378"/>
        <dbReference type="ChEBI" id="CHEBI:16526"/>
        <dbReference type="ChEBI" id="CHEBI:64479"/>
        <dbReference type="ChEBI" id="CHEBI:78449"/>
        <dbReference type="ChEBI" id="CHEBI:78454"/>
        <dbReference type="ChEBI" id="CHEBI:78456"/>
    </reaction>
    <physiologicalReaction direction="left-to-right" evidence="48">
        <dbReference type="Rhea" id="RHEA:41821"/>
    </physiologicalReaction>
</comment>
<comment type="function">
    <text evidence="20">Fatty acid synthetase is a multifunctional enzyme that catalyzes the de novo biosynthesis of long-chain saturated fatty acids starting from acetyl-CoA and malonyl-CoA in the presence of NADPH. This multifunctional protein contains 7 catalytic activities and a site for the binding of the prosthetic group 4'-phosphopantetheine of the acyl carrier protein ([ACP]) domain.</text>
</comment>
<evidence type="ECO:0000256" key="27">
    <source>
        <dbReference type="ARBA" id="ARBA00047578"/>
    </source>
</evidence>
<comment type="catalytic activity">
    <reaction evidence="14">
        <text>(3R)-hydroxydecanoyl-[ACP] = (2E)-decenoyl-[ACP] + H2O</text>
        <dbReference type="Rhea" id="RHEA:41860"/>
        <dbReference type="Rhea" id="RHEA-COMP:9638"/>
        <dbReference type="Rhea" id="RHEA-COMP:9639"/>
        <dbReference type="ChEBI" id="CHEBI:15377"/>
        <dbReference type="ChEBI" id="CHEBI:78466"/>
        <dbReference type="ChEBI" id="CHEBI:78467"/>
    </reaction>
    <physiologicalReaction direction="left-to-right" evidence="14">
        <dbReference type="Rhea" id="RHEA:41861"/>
    </physiologicalReaction>
</comment>
<comment type="catalytic activity">
    <reaction evidence="41">
        <text>3-oxotetradecanoyl-[ACP] + NADPH + H(+) = (3R)-hydroxytetradecanoyl-[ACP] + NADP(+)</text>
        <dbReference type="Rhea" id="RHEA:41888"/>
        <dbReference type="Rhea" id="RHEA-COMP:9645"/>
        <dbReference type="Rhea" id="RHEA-COMP:9646"/>
        <dbReference type="ChEBI" id="CHEBI:15378"/>
        <dbReference type="ChEBI" id="CHEBI:57783"/>
        <dbReference type="ChEBI" id="CHEBI:58349"/>
        <dbReference type="ChEBI" id="CHEBI:78473"/>
        <dbReference type="ChEBI" id="CHEBI:78474"/>
    </reaction>
    <physiologicalReaction direction="left-to-right" evidence="41">
        <dbReference type="Rhea" id="RHEA:41889"/>
    </physiologicalReaction>
</comment>
<dbReference type="Pfam" id="PF14765">
    <property type="entry name" value="PS-DH"/>
    <property type="match status" value="1"/>
</dbReference>
<comment type="catalytic activity">
    <reaction evidence="18">
        <text>(3R)-hydroxyhexadecanoyl-[ACP] = (2E)-hexadecenoyl-[ACP] + H2O</text>
        <dbReference type="Rhea" id="RHEA:41908"/>
        <dbReference type="Rhea" id="RHEA-COMP:9650"/>
        <dbReference type="Rhea" id="RHEA-COMP:9651"/>
        <dbReference type="ChEBI" id="CHEBI:15377"/>
        <dbReference type="ChEBI" id="CHEBI:78480"/>
        <dbReference type="ChEBI" id="CHEBI:78481"/>
    </reaction>
    <physiologicalReaction direction="left-to-right" evidence="18">
        <dbReference type="Rhea" id="RHEA:41909"/>
    </physiologicalReaction>
</comment>
<evidence type="ECO:0000256" key="13">
    <source>
        <dbReference type="ARBA" id="ARBA00023373"/>
    </source>
</evidence>
<comment type="catalytic activity">
    <reaction evidence="23">
        <text>a (3R)-hydroxyacyl-[ACP] + NADP(+) = a 3-oxoacyl-[ACP] + NADPH + H(+)</text>
        <dbReference type="Rhea" id="RHEA:17397"/>
        <dbReference type="Rhea" id="RHEA-COMP:9916"/>
        <dbReference type="Rhea" id="RHEA-COMP:9945"/>
        <dbReference type="ChEBI" id="CHEBI:15378"/>
        <dbReference type="ChEBI" id="CHEBI:57783"/>
        <dbReference type="ChEBI" id="CHEBI:58349"/>
        <dbReference type="ChEBI" id="CHEBI:78776"/>
        <dbReference type="ChEBI" id="CHEBI:78827"/>
        <dbReference type="EC" id="1.1.1.100"/>
    </reaction>
    <physiologicalReaction direction="right-to-left" evidence="23">
        <dbReference type="Rhea" id="RHEA:17399"/>
    </physiologicalReaction>
</comment>
<feature type="domain" description="Ketosynthase family 3 (KS3)" evidence="54">
    <location>
        <begin position="31"/>
        <end position="451"/>
    </location>
</feature>
<comment type="catalytic activity">
    <reaction evidence="36">
        <text>a fatty acyl-[ACP] + malonyl-[ACP] + H(+) = a 3-oxoacyl-[ACP] + holo-[ACP] + CO2</text>
        <dbReference type="Rhea" id="RHEA:22836"/>
        <dbReference type="Rhea" id="RHEA-COMP:9623"/>
        <dbReference type="Rhea" id="RHEA-COMP:9685"/>
        <dbReference type="Rhea" id="RHEA-COMP:9916"/>
        <dbReference type="Rhea" id="RHEA-COMP:14125"/>
        <dbReference type="ChEBI" id="CHEBI:15378"/>
        <dbReference type="ChEBI" id="CHEBI:16526"/>
        <dbReference type="ChEBI" id="CHEBI:64479"/>
        <dbReference type="ChEBI" id="CHEBI:78449"/>
        <dbReference type="ChEBI" id="CHEBI:78776"/>
        <dbReference type="ChEBI" id="CHEBI:138651"/>
        <dbReference type="EC" id="2.3.1.41"/>
    </reaction>
    <physiologicalReaction direction="left-to-right" evidence="36">
        <dbReference type="Rhea" id="RHEA:22837"/>
    </physiologicalReaction>
</comment>
<dbReference type="CDD" id="cd05195">
    <property type="entry name" value="enoyl_red"/>
    <property type="match status" value="1"/>
</dbReference>
<evidence type="ECO:0000256" key="29">
    <source>
        <dbReference type="ARBA" id="ARBA00047897"/>
    </source>
</evidence>
<dbReference type="GO" id="GO:0004312">
    <property type="term" value="F:fatty acid synthase activity"/>
    <property type="evidence" value="ECO:0007669"/>
    <property type="project" value="TreeGrafter"/>
</dbReference>
<evidence type="ECO:0000256" key="44">
    <source>
        <dbReference type="ARBA" id="ARBA00049171"/>
    </source>
</evidence>
<dbReference type="SUPFAM" id="SSF55048">
    <property type="entry name" value="Probable ACP-binding domain of malonyl-CoA ACP transacylase"/>
    <property type="match status" value="1"/>
</dbReference>
<dbReference type="GO" id="GO:0004315">
    <property type="term" value="F:3-oxoacyl-[acyl-carrier-protein] synthase activity"/>
    <property type="evidence" value="ECO:0007669"/>
    <property type="project" value="UniProtKB-EC"/>
</dbReference>
<dbReference type="InterPro" id="IPR016039">
    <property type="entry name" value="Thiolase-like"/>
</dbReference>
<evidence type="ECO:0000256" key="7">
    <source>
        <dbReference type="ARBA" id="ARBA00022898"/>
    </source>
</evidence>
<evidence type="ECO:0000256" key="33">
    <source>
        <dbReference type="ARBA" id="ARBA00048281"/>
    </source>
</evidence>
<dbReference type="InterPro" id="IPR016035">
    <property type="entry name" value="Acyl_Trfase/lysoPLipase"/>
</dbReference>
<evidence type="ECO:0000256" key="51">
    <source>
        <dbReference type="ARBA" id="ARBA00054155"/>
    </source>
</evidence>
<evidence type="ECO:0000256" key="4">
    <source>
        <dbReference type="ARBA" id="ARBA00022679"/>
    </source>
</evidence>
<evidence type="ECO:0000256" key="49">
    <source>
        <dbReference type="ARBA" id="ARBA00049521"/>
    </source>
</evidence>
<dbReference type="FunFam" id="3.40.50.720:FF:000209">
    <property type="entry name" value="Polyketide synthase Pks12"/>
    <property type="match status" value="1"/>
</dbReference>
<evidence type="ECO:0000256" key="23">
    <source>
        <dbReference type="ARBA" id="ARBA00047400"/>
    </source>
</evidence>
<accession>A0A150PT29</accession>
<comment type="catalytic activity">
    <reaction evidence="22">
        <text>hexanoyl-[ACP] + malonyl-[ACP] + H(+) = 3-oxooctanoyl-[ACP] + holo-[ACP] + CO2</text>
        <dbReference type="Rhea" id="RHEA:41836"/>
        <dbReference type="Rhea" id="RHEA-COMP:9623"/>
        <dbReference type="Rhea" id="RHEA-COMP:9632"/>
        <dbReference type="Rhea" id="RHEA-COMP:9633"/>
        <dbReference type="Rhea" id="RHEA-COMP:9685"/>
        <dbReference type="ChEBI" id="CHEBI:15378"/>
        <dbReference type="ChEBI" id="CHEBI:16526"/>
        <dbReference type="ChEBI" id="CHEBI:64479"/>
        <dbReference type="ChEBI" id="CHEBI:78449"/>
        <dbReference type="ChEBI" id="CHEBI:78459"/>
        <dbReference type="ChEBI" id="CHEBI:78460"/>
    </reaction>
    <physiologicalReaction direction="left-to-right" evidence="22">
        <dbReference type="Rhea" id="RHEA:41837"/>
    </physiologicalReaction>
</comment>
<dbReference type="GO" id="GO:0005737">
    <property type="term" value="C:cytoplasm"/>
    <property type="evidence" value="ECO:0007669"/>
    <property type="project" value="TreeGrafter"/>
</dbReference>
<dbReference type="Pfam" id="PF00107">
    <property type="entry name" value="ADH_zinc_N"/>
    <property type="match status" value="1"/>
</dbReference>
<protein>
    <submittedName>
        <fullName evidence="56">Uncharacterized protein</fullName>
    </submittedName>
</protein>
<dbReference type="InterPro" id="IPR020841">
    <property type="entry name" value="PKS_Beta-ketoAc_synthase_dom"/>
</dbReference>
<evidence type="ECO:0000259" key="54">
    <source>
        <dbReference type="PROSITE" id="PS52004"/>
    </source>
</evidence>
<evidence type="ECO:0000256" key="38">
    <source>
        <dbReference type="ARBA" id="ARBA00048650"/>
    </source>
</evidence>
<comment type="catalytic activity">
    <reaction evidence="49">
        <text>(2E)-decenoyl-[ACP] + NADPH + H(+) = decanoyl-[ACP] + NADP(+)</text>
        <dbReference type="Rhea" id="RHEA:41864"/>
        <dbReference type="Rhea" id="RHEA-COMP:9639"/>
        <dbReference type="Rhea" id="RHEA-COMP:9640"/>
        <dbReference type="ChEBI" id="CHEBI:15378"/>
        <dbReference type="ChEBI" id="CHEBI:57783"/>
        <dbReference type="ChEBI" id="CHEBI:58349"/>
        <dbReference type="ChEBI" id="CHEBI:78467"/>
        <dbReference type="ChEBI" id="CHEBI:78468"/>
    </reaction>
    <physiologicalReaction direction="left-to-right" evidence="49">
        <dbReference type="Rhea" id="RHEA:41865"/>
    </physiologicalReaction>
</comment>
<dbReference type="Pfam" id="PF22621">
    <property type="entry name" value="CurL-like_PKS_C"/>
    <property type="match status" value="1"/>
</dbReference>
<keyword evidence="5" id="KW-0702">S-nitrosylation</keyword>
<dbReference type="InterPro" id="IPR042104">
    <property type="entry name" value="PKS_dehydratase_sf"/>
</dbReference>
<keyword evidence="6" id="KW-0521">NADP</keyword>
<comment type="function">
    <text evidence="51">Involved in production of the polyketide antibiotic thailandamide.</text>
</comment>
<evidence type="ECO:0000256" key="26">
    <source>
        <dbReference type="ARBA" id="ARBA00047500"/>
    </source>
</evidence>
<dbReference type="SMART" id="SM00825">
    <property type="entry name" value="PKS_KS"/>
    <property type="match status" value="1"/>
</dbReference>
<dbReference type="SMART" id="SM00829">
    <property type="entry name" value="PKS_ER"/>
    <property type="match status" value="1"/>
</dbReference>
<comment type="catalytic activity">
    <reaction evidence="17">
        <text>(3R)-hydroxyoctadecanoyl-[ACP] = (2E)-octadecenoyl-[ACP] + H2O</text>
        <dbReference type="Rhea" id="RHEA:41924"/>
        <dbReference type="Rhea" id="RHEA-COMP:9654"/>
        <dbReference type="Rhea" id="RHEA-COMP:9655"/>
        <dbReference type="ChEBI" id="CHEBI:15377"/>
        <dbReference type="ChEBI" id="CHEBI:78488"/>
        <dbReference type="ChEBI" id="CHEBI:78489"/>
    </reaction>
    <physiologicalReaction direction="left-to-right" evidence="17">
        <dbReference type="Rhea" id="RHEA:41925"/>
    </physiologicalReaction>
</comment>
<comment type="catalytic activity">
    <reaction evidence="24">
        <text>3-oxodecanoyl-[ACP] + NADPH + H(+) = (3R)-hydroxydecanoyl-[ACP] + NADP(+)</text>
        <dbReference type="Rhea" id="RHEA:41856"/>
        <dbReference type="Rhea" id="RHEA-COMP:9637"/>
        <dbReference type="Rhea" id="RHEA-COMP:9638"/>
        <dbReference type="ChEBI" id="CHEBI:15378"/>
        <dbReference type="ChEBI" id="CHEBI:57783"/>
        <dbReference type="ChEBI" id="CHEBI:58349"/>
        <dbReference type="ChEBI" id="CHEBI:78464"/>
        <dbReference type="ChEBI" id="CHEBI:78466"/>
    </reaction>
    <physiologicalReaction direction="left-to-right" evidence="24">
        <dbReference type="Rhea" id="RHEA:41857"/>
    </physiologicalReaction>
</comment>
<dbReference type="InterPro" id="IPR020807">
    <property type="entry name" value="PKS_DH"/>
</dbReference>
<dbReference type="InterPro" id="IPR014031">
    <property type="entry name" value="Ketoacyl_synth_C"/>
</dbReference>
<keyword evidence="4" id="KW-0808">Transferase</keyword>
<evidence type="ECO:0000259" key="55">
    <source>
        <dbReference type="PROSITE" id="PS52019"/>
    </source>
</evidence>
<evidence type="ECO:0000256" key="40">
    <source>
        <dbReference type="ARBA" id="ARBA00048704"/>
    </source>
</evidence>
<dbReference type="PROSITE" id="PS50075">
    <property type="entry name" value="CARRIER"/>
    <property type="match status" value="1"/>
</dbReference>
<dbReference type="PROSITE" id="PS00012">
    <property type="entry name" value="PHOSPHOPANTETHEINE"/>
    <property type="match status" value="1"/>
</dbReference>
<dbReference type="InterPro" id="IPR018201">
    <property type="entry name" value="Ketoacyl_synth_AS"/>
</dbReference>
<dbReference type="GO" id="GO:0031177">
    <property type="term" value="F:phosphopantetheine binding"/>
    <property type="evidence" value="ECO:0007669"/>
    <property type="project" value="InterPro"/>
</dbReference>
<organism evidence="56 57">
    <name type="scientific">Sorangium cellulosum</name>
    <name type="common">Polyangium cellulosum</name>
    <dbReference type="NCBI Taxonomy" id="56"/>
    <lineage>
        <taxon>Bacteria</taxon>
        <taxon>Pseudomonadati</taxon>
        <taxon>Myxococcota</taxon>
        <taxon>Polyangia</taxon>
        <taxon>Polyangiales</taxon>
        <taxon>Polyangiaceae</taxon>
        <taxon>Sorangium</taxon>
    </lineage>
</organism>
<comment type="catalytic activity">
    <reaction evidence="32">
        <text>hexadecanoyl-[ACP] + malonyl-[ACP] + H(+) = 3-oxooctadecanoyl-[ACP] + holo-[ACP] + CO2</text>
        <dbReference type="Rhea" id="RHEA:41916"/>
        <dbReference type="Rhea" id="RHEA-COMP:9623"/>
        <dbReference type="Rhea" id="RHEA-COMP:9652"/>
        <dbReference type="Rhea" id="RHEA-COMP:9653"/>
        <dbReference type="Rhea" id="RHEA-COMP:9685"/>
        <dbReference type="ChEBI" id="CHEBI:15378"/>
        <dbReference type="ChEBI" id="CHEBI:16526"/>
        <dbReference type="ChEBI" id="CHEBI:64479"/>
        <dbReference type="ChEBI" id="CHEBI:78449"/>
        <dbReference type="ChEBI" id="CHEBI:78483"/>
        <dbReference type="ChEBI" id="CHEBI:78487"/>
    </reaction>
    <physiologicalReaction direction="left-to-right" evidence="32">
        <dbReference type="Rhea" id="RHEA:41917"/>
    </physiologicalReaction>
</comment>
<evidence type="ECO:0000256" key="52">
    <source>
        <dbReference type="PROSITE-ProRule" id="PRU01363"/>
    </source>
</evidence>
<dbReference type="SUPFAM" id="SSF52151">
    <property type="entry name" value="FabD/lysophospholipase-like"/>
    <property type="match status" value="1"/>
</dbReference>
<comment type="catalytic activity">
    <reaction evidence="21">
        <text>3-oxooctadecanoyl-[ACP] + NADPH + H(+) = (3R)-hydroxyoctadecanoyl-[ACP] + NADP(+)</text>
        <dbReference type="Rhea" id="RHEA:41920"/>
        <dbReference type="Rhea" id="RHEA-COMP:9653"/>
        <dbReference type="Rhea" id="RHEA-COMP:9654"/>
        <dbReference type="ChEBI" id="CHEBI:15378"/>
        <dbReference type="ChEBI" id="CHEBI:57783"/>
        <dbReference type="ChEBI" id="CHEBI:58349"/>
        <dbReference type="ChEBI" id="CHEBI:78487"/>
        <dbReference type="ChEBI" id="CHEBI:78488"/>
    </reaction>
    <physiologicalReaction direction="left-to-right" evidence="21">
        <dbReference type="Rhea" id="RHEA:41921"/>
    </physiologicalReaction>
</comment>
<dbReference type="PANTHER" id="PTHR43775">
    <property type="entry name" value="FATTY ACID SYNTHASE"/>
    <property type="match status" value="1"/>
</dbReference>
<dbReference type="PROSITE" id="PS52019">
    <property type="entry name" value="PKS_MFAS_DH"/>
    <property type="match status" value="1"/>
</dbReference>
<dbReference type="InterPro" id="IPR029058">
    <property type="entry name" value="AB_hydrolase_fold"/>
</dbReference>
<dbReference type="SUPFAM" id="SSF51735">
    <property type="entry name" value="NAD(P)-binding Rossmann-fold domains"/>
    <property type="match status" value="3"/>
</dbReference>
<feature type="region of interest" description="N-terminal hotdog fold" evidence="52">
    <location>
        <begin position="921"/>
        <end position="1048"/>
    </location>
</feature>
<dbReference type="GO" id="GO:0004316">
    <property type="term" value="F:3-oxoacyl-[acyl-carrier-protein] reductase (NADPH) activity"/>
    <property type="evidence" value="ECO:0007669"/>
    <property type="project" value="UniProtKB-EC"/>
</dbReference>
<comment type="catalytic activity">
    <reaction evidence="50">
        <text>octanoyl-[ACP] + malonyl-[ACP] + H(+) = 3-oxodecanoyl-[ACP] + holo-[ACP] + CO2</text>
        <dbReference type="Rhea" id="RHEA:41852"/>
        <dbReference type="Rhea" id="RHEA-COMP:9623"/>
        <dbReference type="Rhea" id="RHEA-COMP:9636"/>
        <dbReference type="Rhea" id="RHEA-COMP:9637"/>
        <dbReference type="Rhea" id="RHEA-COMP:9685"/>
        <dbReference type="ChEBI" id="CHEBI:15378"/>
        <dbReference type="ChEBI" id="CHEBI:16526"/>
        <dbReference type="ChEBI" id="CHEBI:64479"/>
        <dbReference type="ChEBI" id="CHEBI:78449"/>
        <dbReference type="ChEBI" id="CHEBI:78463"/>
        <dbReference type="ChEBI" id="CHEBI:78464"/>
    </reaction>
    <physiologicalReaction direction="left-to-right" evidence="50">
        <dbReference type="Rhea" id="RHEA:41853"/>
    </physiologicalReaction>
</comment>
<dbReference type="InterPro" id="IPR013149">
    <property type="entry name" value="ADH-like_C"/>
</dbReference>
<evidence type="ECO:0000256" key="11">
    <source>
        <dbReference type="ARBA" id="ARBA00023332"/>
    </source>
</evidence>
<dbReference type="GO" id="GO:0006633">
    <property type="term" value="P:fatty acid biosynthetic process"/>
    <property type="evidence" value="ECO:0007669"/>
    <property type="project" value="InterPro"/>
</dbReference>
<feature type="domain" description="Carrier" evidence="53">
    <location>
        <begin position="2087"/>
        <end position="2164"/>
    </location>
</feature>
<evidence type="ECO:0000256" key="37">
    <source>
        <dbReference type="ARBA" id="ARBA00048571"/>
    </source>
</evidence>
<comment type="catalytic activity">
    <reaction evidence="45">
        <text>3-oxododecanoyl-[ACP] + NADPH + H(+) = (3R)-hydroxydodecanoyl-[ACP] + NADP(+)</text>
        <dbReference type="Rhea" id="RHEA:41872"/>
        <dbReference type="Rhea" id="RHEA-COMP:9641"/>
        <dbReference type="Rhea" id="RHEA-COMP:9642"/>
        <dbReference type="ChEBI" id="CHEBI:15378"/>
        <dbReference type="ChEBI" id="CHEBI:57783"/>
        <dbReference type="ChEBI" id="CHEBI:58349"/>
        <dbReference type="ChEBI" id="CHEBI:78469"/>
        <dbReference type="ChEBI" id="CHEBI:78470"/>
    </reaction>
    <physiologicalReaction direction="left-to-right" evidence="45">
        <dbReference type="Rhea" id="RHEA:41873"/>
    </physiologicalReaction>
</comment>
<dbReference type="SMART" id="SM01294">
    <property type="entry name" value="PKS_PP_betabranch"/>
    <property type="match status" value="1"/>
</dbReference>
<dbReference type="FunFam" id="3.40.47.10:FF:000019">
    <property type="entry name" value="Polyketide synthase type I"/>
    <property type="match status" value="1"/>
</dbReference>
<dbReference type="InterPro" id="IPR011032">
    <property type="entry name" value="GroES-like_sf"/>
</dbReference>
<evidence type="ECO:0000256" key="12">
    <source>
        <dbReference type="ARBA" id="ARBA00023351"/>
    </source>
</evidence>
<evidence type="ECO:0000256" key="17">
    <source>
        <dbReference type="ARBA" id="ARBA00023399"/>
    </source>
</evidence>
<evidence type="ECO:0000256" key="41">
    <source>
        <dbReference type="ARBA" id="ARBA00048935"/>
    </source>
</evidence>
<dbReference type="InterPro" id="IPR057326">
    <property type="entry name" value="KR_dom"/>
</dbReference>
<dbReference type="CDD" id="cd08955">
    <property type="entry name" value="KR_2_FAS_SDR_x"/>
    <property type="match status" value="1"/>
</dbReference>
<evidence type="ECO:0000256" key="50">
    <source>
        <dbReference type="ARBA" id="ARBA00049533"/>
    </source>
</evidence>
<dbReference type="InterPro" id="IPR050091">
    <property type="entry name" value="PKS_NRPS_Biosynth_Enz"/>
</dbReference>
<dbReference type="Pfam" id="PF08240">
    <property type="entry name" value="ADH_N"/>
    <property type="match status" value="1"/>
</dbReference>
<comment type="catalytic activity">
    <reaction evidence="28">
        <text>(2E)-hexadecenoyl-[ACP] + NADPH + H(+) = hexadecanoyl-[ACP] + NADP(+)</text>
        <dbReference type="Rhea" id="RHEA:41912"/>
        <dbReference type="Rhea" id="RHEA-COMP:9651"/>
        <dbReference type="Rhea" id="RHEA-COMP:9652"/>
        <dbReference type="ChEBI" id="CHEBI:15378"/>
        <dbReference type="ChEBI" id="CHEBI:57783"/>
        <dbReference type="ChEBI" id="CHEBI:58349"/>
        <dbReference type="ChEBI" id="CHEBI:78481"/>
        <dbReference type="ChEBI" id="CHEBI:78483"/>
    </reaction>
    <physiologicalReaction direction="left-to-right" evidence="28">
        <dbReference type="Rhea" id="RHEA:41913"/>
    </physiologicalReaction>
</comment>
<dbReference type="InterPro" id="IPR016036">
    <property type="entry name" value="Malonyl_transacylase_ACP-bd"/>
</dbReference>
<dbReference type="InterPro" id="IPR001031">
    <property type="entry name" value="Thioesterase"/>
</dbReference>
<evidence type="ECO:0000256" key="34">
    <source>
        <dbReference type="ARBA" id="ARBA00048289"/>
    </source>
</evidence>
<evidence type="ECO:0000256" key="10">
    <source>
        <dbReference type="ARBA" id="ARBA00023315"/>
    </source>
</evidence>
<dbReference type="SUPFAM" id="SSF50129">
    <property type="entry name" value="GroES-like"/>
    <property type="match status" value="1"/>
</dbReference>
<dbReference type="EMBL" id="JELX01001486">
    <property type="protein sequence ID" value="KYF58813.1"/>
    <property type="molecule type" value="Genomic_DNA"/>
</dbReference>
<comment type="catalytic activity">
    <reaction evidence="19">
        <text>(3R)-hydroxybutanoyl-[ACP] = (2E)-butenoyl-[ACP] + H2O</text>
        <dbReference type="Rhea" id="RHEA:41808"/>
        <dbReference type="Rhea" id="RHEA-COMP:9626"/>
        <dbReference type="Rhea" id="RHEA-COMP:9627"/>
        <dbReference type="ChEBI" id="CHEBI:15377"/>
        <dbReference type="ChEBI" id="CHEBI:78451"/>
        <dbReference type="ChEBI" id="CHEBI:78453"/>
    </reaction>
    <physiologicalReaction direction="left-to-right" evidence="19">
        <dbReference type="Rhea" id="RHEA:41809"/>
    </physiologicalReaction>
</comment>
<evidence type="ECO:0000256" key="2">
    <source>
        <dbReference type="ARBA" id="ARBA00022450"/>
    </source>
</evidence>
<dbReference type="Pfam" id="PF00109">
    <property type="entry name" value="ketoacyl-synt"/>
    <property type="match status" value="1"/>
</dbReference>
<reference evidence="56 57" key="1">
    <citation type="submission" date="2014-02" db="EMBL/GenBank/DDBJ databases">
        <title>The small core and large imbalanced accessory genome model reveals a collaborative survival strategy of Sorangium cellulosum strains in nature.</title>
        <authorList>
            <person name="Han K."/>
            <person name="Peng R."/>
            <person name="Blom J."/>
            <person name="Li Y.-Z."/>
        </authorList>
    </citation>
    <scope>NUCLEOTIDE SEQUENCE [LARGE SCALE GENOMIC DNA]</scope>
    <source>
        <strain evidence="56 57">So0157-18</strain>
    </source>
</reference>
<evidence type="ECO:0000256" key="31">
    <source>
        <dbReference type="ARBA" id="ARBA00047961"/>
    </source>
</evidence>
<evidence type="ECO:0000256" key="20">
    <source>
        <dbReference type="ARBA" id="ARBA00023442"/>
    </source>
</evidence>
<keyword evidence="9" id="KW-0511">Multifunctional enzyme</keyword>
<dbReference type="InterPro" id="IPR001227">
    <property type="entry name" value="Ac_transferase_dom_sf"/>
</dbReference>
<evidence type="ECO:0000259" key="53">
    <source>
        <dbReference type="PROSITE" id="PS50075"/>
    </source>
</evidence>
<comment type="catalytic activity">
    <reaction evidence="38">
        <text>a 2,3-saturated acyl-[ACP] + NADP(+) = a (2E)-enoyl-[ACP] + NADPH + H(+)</text>
        <dbReference type="Rhea" id="RHEA:22564"/>
        <dbReference type="Rhea" id="RHEA-COMP:9925"/>
        <dbReference type="Rhea" id="RHEA-COMP:9926"/>
        <dbReference type="ChEBI" id="CHEBI:15378"/>
        <dbReference type="ChEBI" id="CHEBI:57783"/>
        <dbReference type="ChEBI" id="CHEBI:58349"/>
        <dbReference type="ChEBI" id="CHEBI:78784"/>
        <dbReference type="ChEBI" id="CHEBI:78785"/>
        <dbReference type="EC" id="1.3.1.39"/>
    </reaction>
    <physiologicalReaction direction="right-to-left" evidence="38">
        <dbReference type="Rhea" id="RHEA:22566"/>
    </physiologicalReaction>
</comment>
<comment type="catalytic activity">
    <reaction evidence="37">
        <text>3-oxohexanoyl-[ACP] + NADPH + H(+) = (3R)-hydroxyhexanoyl-[ACP] + NADP(+)</text>
        <dbReference type="Rhea" id="RHEA:41824"/>
        <dbReference type="Rhea" id="RHEA-COMP:9629"/>
        <dbReference type="Rhea" id="RHEA-COMP:9630"/>
        <dbReference type="ChEBI" id="CHEBI:15378"/>
        <dbReference type="ChEBI" id="CHEBI:57783"/>
        <dbReference type="ChEBI" id="CHEBI:58349"/>
        <dbReference type="ChEBI" id="CHEBI:78456"/>
        <dbReference type="ChEBI" id="CHEBI:78457"/>
    </reaction>
    <physiologicalReaction direction="left-to-right" evidence="37">
        <dbReference type="Rhea" id="RHEA:41825"/>
    </physiologicalReaction>
</comment>
<dbReference type="InterPro" id="IPR006162">
    <property type="entry name" value="Ppantetheine_attach_site"/>
</dbReference>
<comment type="catalytic activity">
    <reaction evidence="40">
        <text>hexadecanoyl-[ACP] + H2O = hexadecanoate + holo-[ACP] + H(+)</text>
        <dbReference type="Rhea" id="RHEA:41932"/>
        <dbReference type="Rhea" id="RHEA-COMP:9652"/>
        <dbReference type="Rhea" id="RHEA-COMP:9685"/>
        <dbReference type="ChEBI" id="CHEBI:7896"/>
        <dbReference type="ChEBI" id="CHEBI:15377"/>
        <dbReference type="ChEBI" id="CHEBI:15378"/>
        <dbReference type="ChEBI" id="CHEBI:64479"/>
        <dbReference type="ChEBI" id="CHEBI:78483"/>
        <dbReference type="EC" id="3.1.2.14"/>
    </reaction>
    <physiologicalReaction direction="left-to-right" evidence="40">
        <dbReference type="Rhea" id="RHEA:41933"/>
    </physiologicalReaction>
</comment>
<keyword evidence="2" id="KW-0596">Phosphopantetheine</keyword>
<dbReference type="Gene3D" id="3.40.47.10">
    <property type="match status" value="1"/>
</dbReference>
<comment type="catalytic activity">
    <reaction evidence="16">
        <text>(3R)-hydroxytetradecanoyl-[ACP] = (2E)-tetradecenoyl-[ACP] + H2O</text>
        <dbReference type="Rhea" id="RHEA:41892"/>
        <dbReference type="Rhea" id="RHEA-COMP:9646"/>
        <dbReference type="Rhea" id="RHEA-COMP:9647"/>
        <dbReference type="ChEBI" id="CHEBI:15377"/>
        <dbReference type="ChEBI" id="CHEBI:78474"/>
        <dbReference type="ChEBI" id="CHEBI:78475"/>
    </reaction>
    <physiologicalReaction direction="left-to-right" evidence="16">
        <dbReference type="Rhea" id="RHEA:41893"/>
    </physiologicalReaction>
</comment>
<dbReference type="Pfam" id="PF00975">
    <property type="entry name" value="Thioesterase"/>
    <property type="match status" value="1"/>
</dbReference>
<comment type="catalytic activity">
    <reaction evidence="33">
        <text>(2E)-dodecenoyl-[ACP] + NADPH + H(+) = dodecanoyl-[ACP] + NADP(+)</text>
        <dbReference type="Rhea" id="RHEA:41880"/>
        <dbReference type="Rhea" id="RHEA-COMP:9643"/>
        <dbReference type="Rhea" id="RHEA-COMP:9644"/>
        <dbReference type="ChEBI" id="CHEBI:15378"/>
        <dbReference type="ChEBI" id="CHEBI:57783"/>
        <dbReference type="ChEBI" id="CHEBI:58349"/>
        <dbReference type="ChEBI" id="CHEBI:65264"/>
        <dbReference type="ChEBI" id="CHEBI:78472"/>
    </reaction>
    <physiologicalReaction direction="left-to-right" evidence="33">
        <dbReference type="Rhea" id="RHEA:41881"/>
    </physiologicalReaction>
</comment>
<comment type="catalytic activity">
    <reaction evidence="46">
        <text>3-oxohexadecanoyl-[ACP] + NADPH + H(+) = (3R)-hydroxyhexadecanoyl-[ACP] + NADP(+)</text>
        <dbReference type="Rhea" id="RHEA:41904"/>
        <dbReference type="Rhea" id="RHEA-COMP:9649"/>
        <dbReference type="Rhea" id="RHEA-COMP:9650"/>
        <dbReference type="ChEBI" id="CHEBI:15378"/>
        <dbReference type="ChEBI" id="CHEBI:57783"/>
        <dbReference type="ChEBI" id="CHEBI:58349"/>
        <dbReference type="ChEBI" id="CHEBI:78478"/>
        <dbReference type="ChEBI" id="CHEBI:78480"/>
    </reaction>
    <physiologicalReaction direction="left-to-right" evidence="46">
        <dbReference type="Rhea" id="RHEA:41905"/>
    </physiologicalReaction>
</comment>
<dbReference type="PROSITE" id="PS52004">
    <property type="entry name" value="KS3_2"/>
    <property type="match status" value="1"/>
</dbReference>
<comment type="catalytic activity">
    <reaction evidence="13">
        <text>(3R)-hydroxyhexanoyl-[ACP] = (2E)-hexenoyl-[ACP] + H2O</text>
        <dbReference type="Rhea" id="RHEA:41828"/>
        <dbReference type="Rhea" id="RHEA-COMP:9630"/>
        <dbReference type="Rhea" id="RHEA-COMP:9631"/>
        <dbReference type="ChEBI" id="CHEBI:15377"/>
        <dbReference type="ChEBI" id="CHEBI:78457"/>
        <dbReference type="ChEBI" id="CHEBI:78458"/>
    </reaction>
    <physiologicalReaction direction="left-to-right" evidence="13">
        <dbReference type="Rhea" id="RHEA:41829"/>
    </physiologicalReaction>
</comment>
<evidence type="ECO:0000313" key="56">
    <source>
        <dbReference type="EMBL" id="KYF58813.1"/>
    </source>
</evidence>
<dbReference type="InterPro" id="IPR013154">
    <property type="entry name" value="ADH-like_N"/>
</dbReference>
<keyword evidence="10" id="KW-0012">Acyltransferase</keyword>
<dbReference type="InterPro" id="IPR036291">
    <property type="entry name" value="NAD(P)-bd_dom_sf"/>
</dbReference>
<evidence type="ECO:0000256" key="8">
    <source>
        <dbReference type="ARBA" id="ARBA00023239"/>
    </source>
</evidence>
<evidence type="ECO:0000313" key="57">
    <source>
        <dbReference type="Proteomes" id="UP000075604"/>
    </source>
</evidence>
<name>A0A150PT29_SORCE</name>
<comment type="catalytic activity">
    <reaction evidence="12">
        <text>(3R)-hydroxydodecanoyl-[ACP] = (2E)-dodecenoyl-[ACP] + H2O</text>
        <dbReference type="Rhea" id="RHEA:41876"/>
        <dbReference type="Rhea" id="RHEA-COMP:9642"/>
        <dbReference type="Rhea" id="RHEA-COMP:9643"/>
        <dbReference type="ChEBI" id="CHEBI:15377"/>
        <dbReference type="ChEBI" id="CHEBI:78470"/>
        <dbReference type="ChEBI" id="CHEBI:78472"/>
    </reaction>
    <physiologicalReaction direction="left-to-right" evidence="12">
        <dbReference type="Rhea" id="RHEA:41877"/>
    </physiologicalReaction>
</comment>
<keyword evidence="7" id="KW-0663">Pyridoxal phosphate</keyword>
<dbReference type="SUPFAM" id="SSF53901">
    <property type="entry name" value="Thiolase-like"/>
    <property type="match status" value="1"/>
</dbReference>
<dbReference type="GO" id="GO:0016297">
    <property type="term" value="F:fatty acyl-[ACP] hydrolase activity"/>
    <property type="evidence" value="ECO:0007669"/>
    <property type="project" value="UniProtKB-EC"/>
</dbReference>
<comment type="catalytic activity">
    <reaction evidence="43">
        <text>decanoyl-[ACP] + malonyl-[ACP] + H(+) = 3-oxododecanoyl-[ACP] + holo-[ACP] + CO2</text>
        <dbReference type="Rhea" id="RHEA:41868"/>
        <dbReference type="Rhea" id="RHEA-COMP:9623"/>
        <dbReference type="Rhea" id="RHEA-COMP:9640"/>
        <dbReference type="Rhea" id="RHEA-COMP:9641"/>
        <dbReference type="Rhea" id="RHEA-COMP:9685"/>
        <dbReference type="ChEBI" id="CHEBI:15378"/>
        <dbReference type="ChEBI" id="CHEBI:16526"/>
        <dbReference type="ChEBI" id="CHEBI:64479"/>
        <dbReference type="ChEBI" id="CHEBI:78449"/>
        <dbReference type="ChEBI" id="CHEBI:78468"/>
        <dbReference type="ChEBI" id="CHEBI:78469"/>
    </reaction>
    <physiologicalReaction direction="left-to-right" evidence="43">
        <dbReference type="Rhea" id="RHEA:41869"/>
    </physiologicalReaction>
</comment>
<evidence type="ECO:0000256" key="47">
    <source>
        <dbReference type="ARBA" id="ARBA00049422"/>
    </source>
</evidence>
<dbReference type="Gene3D" id="3.90.180.10">
    <property type="entry name" value="Medium-chain alcohol dehydrogenases, catalytic domain"/>
    <property type="match status" value="1"/>
</dbReference>
<evidence type="ECO:0000256" key="28">
    <source>
        <dbReference type="ARBA" id="ARBA00047810"/>
    </source>
</evidence>
<dbReference type="Gene3D" id="3.30.70.3290">
    <property type="match status" value="1"/>
</dbReference>
<evidence type="ECO:0000256" key="30">
    <source>
        <dbReference type="ARBA" id="ARBA00047953"/>
    </source>
</evidence>
<keyword evidence="8" id="KW-0456">Lyase</keyword>
<comment type="pathway">
    <text evidence="1">Lipid metabolism.</text>
</comment>
<feature type="domain" description="PKS/mFAS DH" evidence="55">
    <location>
        <begin position="921"/>
        <end position="1208"/>
    </location>
</feature>
<dbReference type="Gene3D" id="1.10.1200.10">
    <property type="entry name" value="ACP-like"/>
    <property type="match status" value="1"/>
</dbReference>
<evidence type="ECO:0000256" key="32">
    <source>
        <dbReference type="ARBA" id="ARBA00048051"/>
    </source>
</evidence>
<dbReference type="SMART" id="SM00822">
    <property type="entry name" value="PKS_KR"/>
    <property type="match status" value="1"/>
</dbReference>
<evidence type="ECO:0000256" key="16">
    <source>
        <dbReference type="ARBA" id="ARBA00023398"/>
    </source>
</evidence>
<evidence type="ECO:0000256" key="19">
    <source>
        <dbReference type="ARBA" id="ARBA00023402"/>
    </source>
</evidence>
<feature type="active site" description="Proton donor; for dehydratase activity" evidence="52">
    <location>
        <position position="1123"/>
    </location>
</feature>
<evidence type="ECO:0000256" key="48">
    <source>
        <dbReference type="ARBA" id="ARBA00049449"/>
    </source>
</evidence>
<evidence type="ECO:0000256" key="6">
    <source>
        <dbReference type="ARBA" id="ARBA00022857"/>
    </source>
</evidence>
<evidence type="ECO:0000256" key="39">
    <source>
        <dbReference type="ARBA" id="ARBA00048691"/>
    </source>
</evidence>
<comment type="catalytic activity">
    <reaction evidence="31">
        <text>acetyl-[ACP] + malonyl-[ACP] + H(+) = 3-oxobutanoyl-[ACP] + holo-[ACP] + CO2</text>
        <dbReference type="Rhea" id="RHEA:41800"/>
        <dbReference type="Rhea" id="RHEA-COMP:9621"/>
        <dbReference type="Rhea" id="RHEA-COMP:9623"/>
        <dbReference type="Rhea" id="RHEA-COMP:9625"/>
        <dbReference type="Rhea" id="RHEA-COMP:9685"/>
        <dbReference type="ChEBI" id="CHEBI:15378"/>
        <dbReference type="ChEBI" id="CHEBI:16526"/>
        <dbReference type="ChEBI" id="CHEBI:64479"/>
        <dbReference type="ChEBI" id="CHEBI:78446"/>
        <dbReference type="ChEBI" id="CHEBI:78449"/>
        <dbReference type="ChEBI" id="CHEBI:78450"/>
    </reaction>
    <physiologicalReaction direction="left-to-right" evidence="31">
        <dbReference type="Rhea" id="RHEA:41801"/>
    </physiologicalReaction>
</comment>
<sequence>MATTNAGKLEHALLLMDKLAKKNASLEQERTEPIAIIGIGCRFPGGADTPEAFWELLDSGRDAVQPLDRRWALVGVHPSEEVPRWAGLLTEAVDGFDAAFFGTSPREARSLDPQQRLLLEVTWEGLEDAGIAPRSLDGSRTGVFLGACSSDYSHTVAQQRREEQDAYDITGNTLSVAAGRLSYTLGLQGPCLTVDTACSSSLVAIHLACRSLRARESDLALAGGVNMLLSSKTMIMLGRIQALSPDGHCRTFDASANGFVRGEGCGMVVLKRLSDAQRHGDRIWALIRGSAMNQDGRSTGLMAPNVLAQEALLREALQSARVDAGAIGYVETHGTGTSLGDPIEVDALRAVMGPARADGSRCVLGAVKTNLGHLEGAAGVAGLIKAALALHHELIPRNLHFHTLNPRIRIEGTALALATEPVPWPRAGRPRFAGVSAFGLSGTNVHVVLEEAPATVLAPATPGRSAELLVLSAKSAAALDAQAARLSAHIAAYPEQGLGDVAFSLVATRSPMEHRLAVAATSREALRSALEVAAQGQTPAGAARGRAASSPGKLAFLFAGQGAQVPGMGRGLWEAWPAFRETFDRCVTLFDRELHQPLCEVMWAEPGSSRSSLLDQTAFTQPALFALEYALAALFRSWGVEPELVAGHSIGELVAACVAGVFSLEDAVRLVVARGRLMQALPAGGAMVSIAAPEADVAAAVAPHAASVSIAAVNGPEQVVIAGAEKFVQQIAAAFAARGARTKPLHVSHAFHSPLMDPMLEALRRVAESVTYRRPSMALVSNLSGKPCTDEVCAPGYWVRHAREAVRFADGVKALHAAGAGIFVEVGPKPALLGLLPACLPDARPVLLPASRAGRDEAASALEALGGFWVVGGSVTWSGVFPSGGRRVPLPTYPWQRERYWIEAPVDGEADGIGRAQAGGHPLLGEVFSVSTHADLRLWETTLDRKRLPWLGEHRAQGEVVFPRAGYLEMALSSGAEILGDGPIQVTDVVLIETLTFAGDTAVPVQVVTTEERPGRLRFQIASRGPGERRASFRIHARGVLRRVGRAETPARLDLAALRARLHAAVPAAATYGALAEMGLRYGPALRGLAELWRGEGEALGRVRLPEAAGSATAYQLHPVLLDACVQMIVGAFADRDEAAPWAPVEVGSVRLFQRSPGELWCHARVVSDGQQAPSRWSADFELMDGTGAVVAEVSGLVVERLASGVRRREADDWFLELDWEPAALGGPKITAGRWLLLGEGGGLGLSLCSALKAAGHVVVHATGDDTSAAGMRALLANAFDGQAPTAVVHLSSLDGGGQLDPGLGAQGALDAPRSPDVDADALESALMRGCDSVLSLVQALVGMDLRNAPRLWLLTRGAQAAAAGDVSVVQAPLLGLGRTIALEHAELRCISVDLDPAQPEGEADALLAELLADDAEEEVALRGGERFVARLVHRLPDAQRREKVEPAGDRPFRLEIDEPGALDQLVLRATGRRAPGPGEVEIAVEAAGLDSIDIQLALGVAPNDLPGEEIEPSVLGRECAGRIVAVGEGVNGLVVGQPVIALAAGVFATHVTTSATLVLPRPLGLSATEAAAMPLAYLTAWYALDKVAHLQAGERVLIHAEAGGVGLCAVRWAQRVGAEVYATADTPEKRAYLASLGVRYVSDSRSGRFAADVHAWTDGEGVDVVLDSLSGEHIDKSLMVLRACGRLVKLGRRDDCPDTQPGLPPLLRNFSFSQVDLRGMMLDQPARIRALLDELFGLVAADPISPLGWGLRVGGSLTPPPVETFPISRAAEAFRRMAQRQHLGKLVLTLDDPEVRIRAPAESSVAVRADGTYLVTGGLGGLGLRVAGWLAERGAGQLVLVGRSGAASAEQRAAVAALEAHGARVTVAKADVADRSQIERVLREVTASGMPLRGVVHAAGLVDDGLLMQQTPARFRTVMGPKVQGALHLHTLTRDAPLSFFVLYASAAGLFGSPGQGNYAAANAFLDALSHHRRAQGLPALSIDWGMFTEVGMAVAQANRGARLISRGMRGITPDEGLSALGRLLEGDRVQTGVIPITPRQWVEFYPATAASRRLSRLVTTQRAVADRTAGDRDLLEQLASAEPSARAGLLQDVVRVQVSHVLRLPEGKIEVDAPLSSMGMDSLMSLELRNRIEAALGVAAPAALGWTYPTVAAITRWLLDDALVVRLGGGSDTDESTASAGSFVHVLRFRPVVKPRARLFCFHGSGGSPEGFRSWSEKPEWSDLEIVAMWHDRSLASEDTPGKKYVQEAASLIQHYADAPFALVGFSLGVRFVMGTAVELASRSGAPAPLAVFTLGGSLISSSEITPEMETDIIAKLFFRNAAGFVRSTQQVQADARADKVITDTMMAPAPGDSKEPPVKIAVPIVAIAGSDDVIVPPSDVQDLQSRTTERFYMHLLPGDHEFLVDRSREIMHIVDSHLNPLLAAKTTSSGPAFEAK</sequence>
<dbReference type="PROSITE" id="PS00606">
    <property type="entry name" value="KS3_1"/>
    <property type="match status" value="1"/>
</dbReference>
<dbReference type="InterPro" id="IPR049552">
    <property type="entry name" value="PKS_DH_N"/>
</dbReference>
<evidence type="ECO:0000256" key="14">
    <source>
        <dbReference type="ARBA" id="ARBA00023388"/>
    </source>
</evidence>
<evidence type="ECO:0000256" key="1">
    <source>
        <dbReference type="ARBA" id="ARBA00005189"/>
    </source>
</evidence>
<dbReference type="SMART" id="SM00826">
    <property type="entry name" value="PKS_DH"/>
    <property type="match status" value="1"/>
</dbReference>
<dbReference type="PANTHER" id="PTHR43775:SF51">
    <property type="entry name" value="INACTIVE PHENOLPHTHIOCEROL SYNTHESIS POLYKETIDE SYNTHASE TYPE I PKS1-RELATED"/>
    <property type="match status" value="1"/>
</dbReference>
<dbReference type="InterPro" id="IPR020806">
    <property type="entry name" value="PKS_PP-bd"/>
</dbReference>
<dbReference type="InterPro" id="IPR020843">
    <property type="entry name" value="ER"/>
</dbReference>